<gene>
    <name evidence="3" type="ORF">B0H67DRAFT_551301</name>
</gene>
<keyword evidence="4" id="KW-1185">Reference proteome</keyword>
<feature type="compositionally biased region" description="Polar residues" evidence="1">
    <location>
        <begin position="58"/>
        <end position="68"/>
    </location>
</feature>
<keyword evidence="2" id="KW-0812">Transmembrane</keyword>
<keyword evidence="2" id="KW-0472">Membrane</keyword>
<protein>
    <submittedName>
        <fullName evidence="3">Uncharacterized protein</fullName>
    </submittedName>
</protein>
<feature type="compositionally biased region" description="Basic and acidic residues" evidence="1">
    <location>
        <begin position="91"/>
        <end position="100"/>
    </location>
</feature>
<evidence type="ECO:0000313" key="3">
    <source>
        <dbReference type="EMBL" id="KAK0725840.1"/>
    </source>
</evidence>
<evidence type="ECO:0000256" key="1">
    <source>
        <dbReference type="SAM" id="MobiDB-lite"/>
    </source>
</evidence>
<dbReference type="AlphaFoldDB" id="A0AA40E3L7"/>
<evidence type="ECO:0000313" key="4">
    <source>
        <dbReference type="Proteomes" id="UP001172102"/>
    </source>
</evidence>
<accession>A0AA40E3L7</accession>
<reference evidence="3" key="1">
    <citation type="submission" date="2023-06" db="EMBL/GenBank/DDBJ databases">
        <title>Genome-scale phylogeny and comparative genomics of the fungal order Sordariales.</title>
        <authorList>
            <consortium name="Lawrence Berkeley National Laboratory"/>
            <person name="Hensen N."/>
            <person name="Bonometti L."/>
            <person name="Westerberg I."/>
            <person name="Brannstrom I.O."/>
            <person name="Guillou S."/>
            <person name="Cros-Aarteil S."/>
            <person name="Calhoun S."/>
            <person name="Haridas S."/>
            <person name="Kuo A."/>
            <person name="Mondo S."/>
            <person name="Pangilinan J."/>
            <person name="Riley R."/>
            <person name="Labutti K."/>
            <person name="Andreopoulos B."/>
            <person name="Lipzen A."/>
            <person name="Chen C."/>
            <person name="Yanf M."/>
            <person name="Daum C."/>
            <person name="Ng V."/>
            <person name="Clum A."/>
            <person name="Steindorff A."/>
            <person name="Ohm R."/>
            <person name="Martin F."/>
            <person name="Silar P."/>
            <person name="Natvig D."/>
            <person name="Lalanne C."/>
            <person name="Gautier V."/>
            <person name="Ament-Velasquez S.L."/>
            <person name="Kruys A."/>
            <person name="Hutchinson M.I."/>
            <person name="Powell A.J."/>
            <person name="Barry K."/>
            <person name="Miller A.N."/>
            <person name="Grigoriev I.V."/>
            <person name="Debuchy R."/>
            <person name="Gladieux P."/>
            <person name="Thoren M.H."/>
            <person name="Johannesson H."/>
        </authorList>
    </citation>
    <scope>NUCLEOTIDE SEQUENCE</scope>
    <source>
        <strain evidence="3">SMH4607-1</strain>
    </source>
</reference>
<feature type="transmembrane region" description="Helical" evidence="2">
    <location>
        <begin position="20"/>
        <end position="45"/>
    </location>
</feature>
<proteinExistence type="predicted"/>
<comment type="caution">
    <text evidence="3">The sequence shown here is derived from an EMBL/GenBank/DDBJ whole genome shotgun (WGS) entry which is preliminary data.</text>
</comment>
<sequence length="136" mass="15495">MSTELKDKYHNFPLHPLSQLLLRYLLCQLALSILTAKSVFLTLTIQSRRVVRVKDNQKSVGPLSSTRYQVLLRPPSQSTSKIPNLSKRHRPEYDDPETRKCRVPSPVGGRDEDEEERGRPRIRCAAGFMDKGYGAS</sequence>
<dbReference type="Proteomes" id="UP001172102">
    <property type="component" value="Unassembled WGS sequence"/>
</dbReference>
<keyword evidence="2" id="KW-1133">Transmembrane helix</keyword>
<evidence type="ECO:0000256" key="2">
    <source>
        <dbReference type="SAM" id="Phobius"/>
    </source>
</evidence>
<organism evidence="3 4">
    <name type="scientific">Lasiosphaeris hirsuta</name>
    <dbReference type="NCBI Taxonomy" id="260670"/>
    <lineage>
        <taxon>Eukaryota</taxon>
        <taxon>Fungi</taxon>
        <taxon>Dikarya</taxon>
        <taxon>Ascomycota</taxon>
        <taxon>Pezizomycotina</taxon>
        <taxon>Sordariomycetes</taxon>
        <taxon>Sordariomycetidae</taxon>
        <taxon>Sordariales</taxon>
        <taxon>Lasiosphaeriaceae</taxon>
        <taxon>Lasiosphaeris</taxon>
    </lineage>
</organism>
<feature type="region of interest" description="Disordered" evidence="1">
    <location>
        <begin position="55"/>
        <end position="123"/>
    </location>
</feature>
<name>A0AA40E3L7_9PEZI</name>
<dbReference type="EMBL" id="JAUKUA010000002">
    <property type="protein sequence ID" value="KAK0725840.1"/>
    <property type="molecule type" value="Genomic_DNA"/>
</dbReference>